<dbReference type="GO" id="GO:0006508">
    <property type="term" value="P:proteolysis"/>
    <property type="evidence" value="ECO:0007669"/>
    <property type="project" value="InterPro"/>
</dbReference>
<dbReference type="AlphaFoldDB" id="T0YLL4"/>
<sequence>QPLAAHGIFVLQVGDTEVIQNGKRGQLKEARRAVKIYQTAIAYLARRHLIDPHRVGIIGFSHTCFLVDWALTHDPRLFAAASVTEGGDGSPMEYMLSLQNSVNEQSLYGGPPFGRTLKNWVKRAPIFHVNRVRTPLLLVIPRHEIALYEWEWLRGLRMLKRPVQMLVLDGRIKDLHIMQVPMSIAVASGESV</sequence>
<dbReference type="PANTHER" id="PTHR42776">
    <property type="entry name" value="SERINE PEPTIDASE S9 FAMILY MEMBER"/>
    <property type="match status" value="1"/>
</dbReference>
<dbReference type="Pfam" id="PF00326">
    <property type="entry name" value="Peptidase_S9"/>
    <property type="match status" value="1"/>
</dbReference>
<dbReference type="InterPro" id="IPR001375">
    <property type="entry name" value="Peptidase_S9_cat"/>
</dbReference>
<reference evidence="3" key="2">
    <citation type="journal article" date="2014" name="ISME J.">
        <title>Microbial stratification in low pH oxic and suboxic macroscopic growths along an acid mine drainage.</title>
        <authorList>
            <person name="Mendez-Garcia C."/>
            <person name="Mesa V."/>
            <person name="Sprenger R.R."/>
            <person name="Richter M."/>
            <person name="Diez M.S."/>
            <person name="Solano J."/>
            <person name="Bargiela R."/>
            <person name="Golyshina O.V."/>
            <person name="Manteca A."/>
            <person name="Ramos J.L."/>
            <person name="Gallego J.R."/>
            <person name="Llorente I."/>
            <person name="Martins Dos Santos V.A."/>
            <person name="Jensen O.N."/>
            <person name="Pelaez A.I."/>
            <person name="Sanchez J."/>
            <person name="Ferrer M."/>
        </authorList>
    </citation>
    <scope>NUCLEOTIDE SEQUENCE</scope>
</reference>
<protein>
    <submittedName>
        <fullName evidence="3">Peptidase, S9C (Acylaminoacyl-peptidase) family</fullName>
    </submittedName>
</protein>
<dbReference type="PANTHER" id="PTHR42776:SF27">
    <property type="entry name" value="DIPEPTIDYL PEPTIDASE FAMILY MEMBER 6"/>
    <property type="match status" value="1"/>
</dbReference>
<gene>
    <name evidence="3" type="ORF">B1A_19266</name>
</gene>
<name>T0YLL4_9ZZZZ</name>
<dbReference type="GO" id="GO:0004252">
    <property type="term" value="F:serine-type endopeptidase activity"/>
    <property type="evidence" value="ECO:0007669"/>
    <property type="project" value="TreeGrafter"/>
</dbReference>
<evidence type="ECO:0000313" key="3">
    <source>
        <dbReference type="EMBL" id="EQD32797.1"/>
    </source>
</evidence>
<dbReference type="EMBL" id="AUZX01014213">
    <property type="protein sequence ID" value="EQD32797.1"/>
    <property type="molecule type" value="Genomic_DNA"/>
</dbReference>
<evidence type="ECO:0000256" key="1">
    <source>
        <dbReference type="ARBA" id="ARBA00022801"/>
    </source>
</evidence>
<accession>T0YLL4</accession>
<comment type="caution">
    <text evidence="3">The sequence shown here is derived from an EMBL/GenBank/DDBJ whole genome shotgun (WGS) entry which is preliminary data.</text>
</comment>
<feature type="non-terminal residue" evidence="3">
    <location>
        <position position="1"/>
    </location>
</feature>
<dbReference type="Gene3D" id="3.40.50.1820">
    <property type="entry name" value="alpha/beta hydrolase"/>
    <property type="match status" value="1"/>
</dbReference>
<organism evidence="3">
    <name type="scientific">mine drainage metagenome</name>
    <dbReference type="NCBI Taxonomy" id="410659"/>
    <lineage>
        <taxon>unclassified sequences</taxon>
        <taxon>metagenomes</taxon>
        <taxon>ecological metagenomes</taxon>
    </lineage>
</organism>
<feature type="non-terminal residue" evidence="3">
    <location>
        <position position="192"/>
    </location>
</feature>
<keyword evidence="1" id="KW-0378">Hydrolase</keyword>
<evidence type="ECO:0000259" key="2">
    <source>
        <dbReference type="Pfam" id="PF00326"/>
    </source>
</evidence>
<feature type="domain" description="Peptidase S9 prolyl oligopeptidase catalytic" evidence="2">
    <location>
        <begin position="32"/>
        <end position="140"/>
    </location>
</feature>
<reference evidence="3" key="1">
    <citation type="submission" date="2013-08" db="EMBL/GenBank/DDBJ databases">
        <authorList>
            <person name="Mendez C."/>
            <person name="Richter M."/>
            <person name="Ferrer M."/>
            <person name="Sanchez J."/>
        </authorList>
    </citation>
    <scope>NUCLEOTIDE SEQUENCE</scope>
</reference>
<dbReference type="InterPro" id="IPR029058">
    <property type="entry name" value="AB_hydrolase_fold"/>
</dbReference>
<dbReference type="SUPFAM" id="SSF53474">
    <property type="entry name" value="alpha/beta-Hydrolases"/>
    <property type="match status" value="1"/>
</dbReference>
<proteinExistence type="predicted"/>